<evidence type="ECO:0000259" key="2">
    <source>
        <dbReference type="Pfam" id="PF17802"/>
    </source>
</evidence>
<dbReference type="Pfam" id="PF20610">
    <property type="entry name" value="TED_2"/>
    <property type="match status" value="1"/>
</dbReference>
<evidence type="ECO:0000313" key="6">
    <source>
        <dbReference type="Proteomes" id="UP000312594"/>
    </source>
</evidence>
<keyword evidence="1" id="KW-0812">Transmembrane</keyword>
<evidence type="ECO:0000256" key="1">
    <source>
        <dbReference type="SAM" id="Phobius"/>
    </source>
</evidence>
<feature type="domain" description="T-Q ester bond containing" evidence="3">
    <location>
        <begin position="593"/>
        <end position="713"/>
    </location>
</feature>
<keyword evidence="1" id="KW-0472">Membrane</keyword>
<reference evidence="5 6" key="1">
    <citation type="journal article" date="2005" name="Appl. Environ. Microbiol.">
        <title>Intestinal bacterial communities that produce active estrogen-like compounds enterodiol and enterolactone in humans.</title>
        <authorList>
            <person name="Clavel T."/>
            <person name="Henderson G."/>
            <person name="Alpert C.A."/>
            <person name="Philippe C."/>
            <person name="Rigottier-Gois L."/>
            <person name="Dore J."/>
            <person name="Blaut M."/>
        </authorList>
    </citation>
    <scope>NUCLEOTIDE SEQUENCE [LARGE SCALE GENOMIC DNA]</scope>
    <source>
        <strain evidence="5 6">SECO-MT75m2</strain>
    </source>
</reference>
<dbReference type="Gene3D" id="2.60.40.3930">
    <property type="match status" value="3"/>
</dbReference>
<evidence type="ECO:0000313" key="5">
    <source>
        <dbReference type="EMBL" id="TNU94844.1"/>
    </source>
</evidence>
<dbReference type="Gene3D" id="2.60.40.10">
    <property type="entry name" value="Immunoglobulins"/>
    <property type="match status" value="2"/>
</dbReference>
<feature type="transmembrane region" description="Helical" evidence="1">
    <location>
        <begin position="980"/>
        <end position="1001"/>
    </location>
</feature>
<dbReference type="InterPro" id="IPR041100">
    <property type="entry name" value="TQ"/>
</dbReference>
<evidence type="ECO:0000259" key="3">
    <source>
        <dbReference type="Pfam" id="PF18202"/>
    </source>
</evidence>
<dbReference type="Pfam" id="PF18202">
    <property type="entry name" value="TQ"/>
    <property type="match status" value="3"/>
</dbReference>
<feature type="domain" description="T-Q ester bond containing" evidence="3">
    <location>
        <begin position="841"/>
        <end position="962"/>
    </location>
</feature>
<dbReference type="RefSeq" id="WP_013978959.1">
    <property type="nucleotide sequence ID" value="NZ_VEVP01000004.1"/>
</dbReference>
<name>A0A5C5C9G6_EGGLN</name>
<sequence>MKEKTMERITSSKIVRVAMAMALVLSVAIVPTKAYASGNVNVSIGKSIPYAGYETTQMSANGNDAYCIEPSRSTPDAGTYPTSEAGDLAAAMWFSYGAPGFDASMWPSSWYDGSGMDEDKYRVASHILLSYANLGSAAEATYGTSAEFASWAEREIAGDVWSQVNARANEVSTGFSAIRIHAGSDAQTLASFTWERGGVKIAKVDAQAGAGEQGDASLEGAEFAIVNASGMNSYVNGHSYADGETVMTISTSWDGSAYTAQTASDALPCGTYRIVEANAPEGYLPWEGELGFAIEGDGQVVDLSGDPVHDDAIRGGVQVTKADAELGESEAVGGNGHAAEGVGTTLSGIEFAITNASENKVLVGDAWYEPGEVIAVIETAWDDGIGSYVARTAPDALPYGTYTIQETATNDSYLLTDGEPRTFEIRTDGIVVTADAEGGELVFHDQVVRNDLKLSKKAEDTNASLQVPFAITNVATGETHVLVTDRNGQASTEAGWNKHTHNTNANDHLLEAEAIASDMMDPEAGIWFGLGEDGSSAPADDALGALPYGQYTLEELPCEANEGYELITKTFWVERDSGVAEAVWMTLDDKEGPKIETQAADAADGDQTAQAGGQVTIVDTVYYENLEFGGTYTLTGTLMVKSTGEPLLDAEGSPVTATKEFTANNTNGSVDIEFTFDASLLAGEDVVAFESLVKDSIEVAVHADIEDEGQTVHFVDIGTTAADAADGDKLVTGSEVIIADEVAFEGLTPGGSYTLEATLMDAETGEPLKSGEGLLATDVAATVEFTPEAAEGTQTVELSFDSSGLGGHRLVVFEKLLDAEGTVLAVHEDIEDEGQSVTVVEIGTTLVDAADGDHMVENGTVTVVDTVEYKGLVAGETYTAHGTIMDKATGMPLEDSEGNPVTSTAEFVAESSEGTVEITFEFDASQLEEGASLVAFEEVLDVNGNVIAVHQDLEDEGQTVVVDNPETLGTPYDKTGGDLLPVWVLISALILCGGAAGAYALRGRIRRNASVGEGSTDEGPEK</sequence>
<dbReference type="NCBIfam" id="NF033903">
    <property type="entry name" value="VaFE_rpt"/>
    <property type="match status" value="3"/>
</dbReference>
<dbReference type="AlphaFoldDB" id="A0A5C5C9G6"/>
<gene>
    <name evidence="5" type="ORF">FIC87_03000</name>
</gene>
<evidence type="ECO:0008006" key="7">
    <source>
        <dbReference type="Google" id="ProtNLM"/>
    </source>
</evidence>
<dbReference type="InterPro" id="IPR013783">
    <property type="entry name" value="Ig-like_fold"/>
</dbReference>
<dbReference type="EMBL" id="VEVP01000004">
    <property type="protein sequence ID" value="TNU94844.1"/>
    <property type="molecule type" value="Genomic_DNA"/>
</dbReference>
<feature type="domain" description="SpaA-like prealbumin fold" evidence="2">
    <location>
        <begin position="199"/>
        <end position="300"/>
    </location>
</feature>
<feature type="domain" description="Thioester" evidence="4">
    <location>
        <begin position="40"/>
        <end position="147"/>
    </location>
</feature>
<dbReference type="InterPro" id="IPR046751">
    <property type="entry name" value="TED_2"/>
</dbReference>
<dbReference type="InterPro" id="IPR041033">
    <property type="entry name" value="SpaA_PFL_dom_1"/>
</dbReference>
<keyword evidence="1" id="KW-1133">Transmembrane helix</keyword>
<comment type="caution">
    <text evidence="5">The sequence shown here is derived from an EMBL/GenBank/DDBJ whole genome shotgun (WGS) entry which is preliminary data.</text>
</comment>
<dbReference type="Proteomes" id="UP000312594">
    <property type="component" value="Unassembled WGS sequence"/>
</dbReference>
<proteinExistence type="predicted"/>
<dbReference type="Pfam" id="PF17802">
    <property type="entry name" value="SpaA"/>
    <property type="match status" value="2"/>
</dbReference>
<protein>
    <recommendedName>
        <fullName evidence="7">VaFE repeat-containing surface-anchored protein</fullName>
    </recommendedName>
</protein>
<feature type="domain" description="T-Q ester bond containing" evidence="3">
    <location>
        <begin position="717"/>
        <end position="839"/>
    </location>
</feature>
<feature type="domain" description="SpaA-like prealbumin fold" evidence="2">
    <location>
        <begin position="343"/>
        <end position="435"/>
    </location>
</feature>
<organism evidence="5 6">
    <name type="scientific">Eggerthella lenta</name>
    <name type="common">Eubacterium lentum</name>
    <dbReference type="NCBI Taxonomy" id="84112"/>
    <lineage>
        <taxon>Bacteria</taxon>
        <taxon>Bacillati</taxon>
        <taxon>Actinomycetota</taxon>
        <taxon>Coriobacteriia</taxon>
        <taxon>Eggerthellales</taxon>
        <taxon>Eggerthellaceae</taxon>
        <taxon>Eggerthella</taxon>
    </lineage>
</organism>
<evidence type="ECO:0000259" key="4">
    <source>
        <dbReference type="Pfam" id="PF20610"/>
    </source>
</evidence>
<dbReference type="GO" id="GO:0005975">
    <property type="term" value="P:carbohydrate metabolic process"/>
    <property type="evidence" value="ECO:0007669"/>
    <property type="project" value="UniProtKB-ARBA"/>
</dbReference>
<accession>A0A5C5C9G6</accession>